<dbReference type="OrthoDB" id="2020029at2759"/>
<dbReference type="Proteomes" id="UP000800041">
    <property type="component" value="Unassembled WGS sequence"/>
</dbReference>
<protein>
    <submittedName>
        <fullName evidence="2">Uncharacterized protein</fullName>
    </submittedName>
</protein>
<feature type="transmembrane region" description="Helical" evidence="1">
    <location>
        <begin position="6"/>
        <end position="27"/>
    </location>
</feature>
<organism evidence="2 3">
    <name type="scientific">Aulographum hederae CBS 113979</name>
    <dbReference type="NCBI Taxonomy" id="1176131"/>
    <lineage>
        <taxon>Eukaryota</taxon>
        <taxon>Fungi</taxon>
        <taxon>Dikarya</taxon>
        <taxon>Ascomycota</taxon>
        <taxon>Pezizomycotina</taxon>
        <taxon>Dothideomycetes</taxon>
        <taxon>Pleosporomycetidae</taxon>
        <taxon>Aulographales</taxon>
        <taxon>Aulographaceae</taxon>
    </lineage>
</organism>
<sequence>LYTSVYLYVSLHLFMSVYLYISVSTFLPTYLHRYLPTWIPTYIDTYLHTYLHRYLPTCARPASTHLHSPYCMVIARERVPSISPPYLSIFLLSRPRQ</sequence>
<keyword evidence="1" id="KW-0472">Membrane</keyword>
<feature type="non-terminal residue" evidence="2">
    <location>
        <position position="1"/>
    </location>
</feature>
<reference evidence="2" key="1">
    <citation type="journal article" date="2020" name="Stud. Mycol.">
        <title>101 Dothideomycetes genomes: a test case for predicting lifestyles and emergence of pathogens.</title>
        <authorList>
            <person name="Haridas S."/>
            <person name="Albert R."/>
            <person name="Binder M."/>
            <person name="Bloem J."/>
            <person name="Labutti K."/>
            <person name="Salamov A."/>
            <person name="Andreopoulos B."/>
            <person name="Baker S."/>
            <person name="Barry K."/>
            <person name="Bills G."/>
            <person name="Bluhm B."/>
            <person name="Cannon C."/>
            <person name="Castanera R."/>
            <person name="Culley D."/>
            <person name="Daum C."/>
            <person name="Ezra D."/>
            <person name="Gonzalez J."/>
            <person name="Henrissat B."/>
            <person name="Kuo A."/>
            <person name="Liang C."/>
            <person name="Lipzen A."/>
            <person name="Lutzoni F."/>
            <person name="Magnuson J."/>
            <person name="Mondo S."/>
            <person name="Nolan M."/>
            <person name="Ohm R."/>
            <person name="Pangilinan J."/>
            <person name="Park H.-J."/>
            <person name="Ramirez L."/>
            <person name="Alfaro M."/>
            <person name="Sun H."/>
            <person name="Tritt A."/>
            <person name="Yoshinaga Y."/>
            <person name="Zwiers L.-H."/>
            <person name="Turgeon B."/>
            <person name="Goodwin S."/>
            <person name="Spatafora J."/>
            <person name="Crous P."/>
            <person name="Grigoriev I."/>
        </authorList>
    </citation>
    <scope>NUCLEOTIDE SEQUENCE</scope>
    <source>
        <strain evidence="2">CBS 113979</strain>
    </source>
</reference>
<evidence type="ECO:0000256" key="1">
    <source>
        <dbReference type="SAM" id="Phobius"/>
    </source>
</evidence>
<dbReference type="AlphaFoldDB" id="A0A6G1GZI0"/>
<evidence type="ECO:0000313" key="2">
    <source>
        <dbReference type="EMBL" id="KAF1986373.1"/>
    </source>
</evidence>
<accession>A0A6G1GZI0</accession>
<name>A0A6G1GZI0_9PEZI</name>
<proteinExistence type="predicted"/>
<keyword evidence="3" id="KW-1185">Reference proteome</keyword>
<evidence type="ECO:0000313" key="3">
    <source>
        <dbReference type="Proteomes" id="UP000800041"/>
    </source>
</evidence>
<keyword evidence="1" id="KW-0812">Transmembrane</keyword>
<dbReference type="EMBL" id="ML977157">
    <property type="protein sequence ID" value="KAF1986373.1"/>
    <property type="molecule type" value="Genomic_DNA"/>
</dbReference>
<gene>
    <name evidence="2" type="ORF">K402DRAFT_332569</name>
</gene>
<keyword evidence="1" id="KW-1133">Transmembrane helix</keyword>